<dbReference type="EMBL" id="UYRX01000210">
    <property type="protein sequence ID" value="VDK77576.1"/>
    <property type="molecule type" value="Genomic_DNA"/>
</dbReference>
<proteinExistence type="predicted"/>
<evidence type="ECO:0000313" key="1">
    <source>
        <dbReference type="EMBL" id="VDK77576.1"/>
    </source>
</evidence>
<dbReference type="AlphaFoldDB" id="A0A3P6SRA2"/>
<organism evidence="1 2">
    <name type="scientific">Litomosoides sigmodontis</name>
    <name type="common">Filarial nematode worm</name>
    <dbReference type="NCBI Taxonomy" id="42156"/>
    <lineage>
        <taxon>Eukaryota</taxon>
        <taxon>Metazoa</taxon>
        <taxon>Ecdysozoa</taxon>
        <taxon>Nematoda</taxon>
        <taxon>Chromadorea</taxon>
        <taxon>Rhabditida</taxon>
        <taxon>Spirurina</taxon>
        <taxon>Spiruromorpha</taxon>
        <taxon>Filarioidea</taxon>
        <taxon>Onchocercidae</taxon>
        <taxon>Litomosoides</taxon>
    </lineage>
</organism>
<reference evidence="1 2" key="1">
    <citation type="submission" date="2018-08" db="EMBL/GenBank/DDBJ databases">
        <authorList>
            <person name="Laetsch R D."/>
            <person name="Stevens L."/>
            <person name="Kumar S."/>
            <person name="Blaxter L. M."/>
        </authorList>
    </citation>
    <scope>NUCLEOTIDE SEQUENCE [LARGE SCALE GENOMIC DNA]</scope>
</reference>
<protein>
    <submittedName>
        <fullName evidence="1">Uncharacterized protein</fullName>
    </submittedName>
</protein>
<name>A0A3P6SRA2_LITSI</name>
<evidence type="ECO:0000313" key="2">
    <source>
        <dbReference type="Proteomes" id="UP000277928"/>
    </source>
</evidence>
<dbReference type="Proteomes" id="UP000277928">
    <property type="component" value="Unassembled WGS sequence"/>
</dbReference>
<gene>
    <name evidence="1" type="ORF">NLS_LOCUS3716</name>
</gene>
<sequence length="69" mass="8062">MSSSDNGLKVQLTLEDYPKSRNVAVKLPTIVHTDAYTNGRLIEISNARRDMWLKGHPSWGYRQPRSRWY</sequence>
<accession>A0A3P6SRA2</accession>
<keyword evidence="2" id="KW-1185">Reference proteome</keyword>